<comment type="similarity">
    <text evidence="2">Belongs to the CDP-glycerol glycerophosphotransferase family.</text>
</comment>
<evidence type="ECO:0000256" key="1">
    <source>
        <dbReference type="ARBA" id="ARBA00004202"/>
    </source>
</evidence>
<dbReference type="PANTHER" id="PTHR37316">
    <property type="entry name" value="TEICHOIC ACID GLYCEROL-PHOSPHATE PRIMASE"/>
    <property type="match status" value="1"/>
</dbReference>
<reference evidence="7" key="1">
    <citation type="submission" date="2021-02" db="EMBL/GenBank/DDBJ databases">
        <title>cfr and optrA-positive Staphylococcus spp.</title>
        <authorList>
            <person name="Chen L."/>
        </authorList>
    </citation>
    <scope>NUCLEOTIDE SEQUENCE</scope>
    <source>
        <strain evidence="7">GDQ20D70P</strain>
    </source>
</reference>
<dbReference type="GO" id="GO:0005886">
    <property type="term" value="C:plasma membrane"/>
    <property type="evidence" value="ECO:0007669"/>
    <property type="project" value="UniProtKB-SubCell"/>
</dbReference>
<accession>A0AB37HSK9</accession>
<evidence type="ECO:0000313" key="7">
    <source>
        <dbReference type="EMBL" id="QRN90967.1"/>
    </source>
</evidence>
<dbReference type="InterPro" id="IPR007554">
    <property type="entry name" value="Glycerophosphate_synth"/>
</dbReference>
<dbReference type="InterPro" id="IPR043149">
    <property type="entry name" value="TagF_N"/>
</dbReference>
<dbReference type="Gene3D" id="3.40.50.11820">
    <property type="match status" value="1"/>
</dbReference>
<evidence type="ECO:0000256" key="3">
    <source>
        <dbReference type="ARBA" id="ARBA00022475"/>
    </source>
</evidence>
<dbReference type="AlphaFoldDB" id="A0AB37HSK9"/>
<evidence type="ECO:0000256" key="5">
    <source>
        <dbReference type="ARBA" id="ARBA00022944"/>
    </source>
</evidence>
<name>A0AB37HSK9_MAMSC</name>
<dbReference type="GO" id="GO:0047355">
    <property type="term" value="F:CDP-glycerol glycerophosphotransferase activity"/>
    <property type="evidence" value="ECO:0007669"/>
    <property type="project" value="InterPro"/>
</dbReference>
<comment type="subcellular location">
    <subcellularLocation>
        <location evidence="1">Cell membrane</location>
        <topology evidence="1">Peripheral membrane protein</topology>
    </subcellularLocation>
</comment>
<protein>
    <submittedName>
        <fullName evidence="7">CDP-glycerol glycerophosphotransferase family protein</fullName>
    </submittedName>
</protein>
<keyword evidence="5" id="KW-0777">Teichoic acid biosynthesis</keyword>
<dbReference type="InterPro" id="IPR051612">
    <property type="entry name" value="Teichoic_Acid_Biosynth"/>
</dbReference>
<keyword evidence="4" id="KW-0808">Transferase</keyword>
<evidence type="ECO:0000313" key="8">
    <source>
        <dbReference type="Proteomes" id="UP000640299"/>
    </source>
</evidence>
<dbReference type="Gene3D" id="3.40.50.12580">
    <property type="match status" value="1"/>
</dbReference>
<dbReference type="InterPro" id="IPR043148">
    <property type="entry name" value="TagF_C"/>
</dbReference>
<dbReference type="Proteomes" id="UP000640299">
    <property type="component" value="Chromosome"/>
</dbReference>
<evidence type="ECO:0000256" key="6">
    <source>
        <dbReference type="ARBA" id="ARBA00023136"/>
    </source>
</evidence>
<organism evidence="7 8">
    <name type="scientific">Mammaliicoccus sciuri</name>
    <name type="common">Staphylococcus sciuri</name>
    <dbReference type="NCBI Taxonomy" id="1296"/>
    <lineage>
        <taxon>Bacteria</taxon>
        <taxon>Bacillati</taxon>
        <taxon>Bacillota</taxon>
        <taxon>Bacilli</taxon>
        <taxon>Bacillales</taxon>
        <taxon>Staphylococcaceae</taxon>
        <taxon>Mammaliicoccus</taxon>
    </lineage>
</organism>
<evidence type="ECO:0000256" key="4">
    <source>
        <dbReference type="ARBA" id="ARBA00022679"/>
    </source>
</evidence>
<gene>
    <name evidence="7" type="ORF">JRU67_13110</name>
</gene>
<dbReference type="GO" id="GO:0019350">
    <property type="term" value="P:teichoic acid biosynthetic process"/>
    <property type="evidence" value="ECO:0007669"/>
    <property type="project" value="UniProtKB-KW"/>
</dbReference>
<evidence type="ECO:0000256" key="2">
    <source>
        <dbReference type="ARBA" id="ARBA00010488"/>
    </source>
</evidence>
<proteinExistence type="inferred from homology"/>
<dbReference type="Pfam" id="PF04464">
    <property type="entry name" value="Glyphos_transf"/>
    <property type="match status" value="1"/>
</dbReference>
<dbReference type="RefSeq" id="WP_204178306.1">
    <property type="nucleotide sequence ID" value="NZ_CP069389.1"/>
</dbReference>
<dbReference type="EMBL" id="CP069389">
    <property type="protein sequence ID" value="QRN90967.1"/>
    <property type="molecule type" value="Genomic_DNA"/>
</dbReference>
<dbReference type="PANTHER" id="PTHR37316:SF3">
    <property type="entry name" value="TEICHOIC ACID GLYCEROL-PHOSPHATE TRANSFERASE"/>
    <property type="match status" value="1"/>
</dbReference>
<keyword evidence="6" id="KW-0472">Membrane</keyword>
<sequence>MEKIEILSKAKKEKYDYYKKKYKSTLKNNNTQRIIEKYNQYCNEDIKGNCILYETFHGKSMTDNPYALFNTILLDPEFENYKHIWVINTPTIETDKYKNNENVIFVKVNSDEYLYYLAKAKYLINNTSFPPYFCKREDQVYLNTWHGTPLKTLGIDMNGPIDQLKNIQRNFLQTDYLLSPNEFTTEKLVNSHNLDGIYTGEILEVGYPRIDLITKTNSKDILDKLSQYIELVTNKKVALYAPTWRGNVGKEVDIKKEVKDIIVSIKNNLDSNYQLLLKVHPLLYKYFKNDKELSKIFIPDSIDISETLSIVDLLITDYSSVFFDFYIRNKPIILYTYDKAEYLSDRGTYLDFDELNTYIAENEKELKDLIANVDILNGCKNESFISLQNGNVSKTVIDIVFKKIKNEKVKKVDNEKKNILFYIDNLTDNSFEKKAAYINEYFDRQKYNILILVKSNLTFEEELQIKKLVDVKIFFRFGNLNTSEKSWIEYMIAMDIGYVNNNELALNILSKNELKRLLGSLVIHNIFNLSNNIFWQIILGYYSETTGSKYQLFDQKIITKIQNDKRYYHNSFINKFEKYISYDIEAKKFEEDYLIEYINLNLIKFDRNNSKSIKEINNKDIMLEIKSDNLKDKYIFIKDFNFTEKYIFIDVEQVDKNEVNSFYNIVKNQRLFDDYKIVIYGLELKDINEVNELISLDVNIIPTMKNNLDYLMFAKHSNYMFVLEDFKNSMDKIDFLQSNGVNVFVTDNNELLGLMYNDYLSIYEWKTFLPMIGKYSIESNIYN</sequence>
<dbReference type="SUPFAM" id="SSF53756">
    <property type="entry name" value="UDP-Glycosyltransferase/glycogen phosphorylase"/>
    <property type="match status" value="1"/>
</dbReference>
<keyword evidence="3" id="KW-1003">Cell membrane</keyword>